<organism evidence="2 3">
    <name type="scientific">Chryseobacterium hagamense</name>
    <dbReference type="NCBI Taxonomy" id="395935"/>
    <lineage>
        <taxon>Bacteria</taxon>
        <taxon>Pseudomonadati</taxon>
        <taxon>Bacteroidota</taxon>
        <taxon>Flavobacteriia</taxon>
        <taxon>Flavobacteriales</taxon>
        <taxon>Weeksellaceae</taxon>
        <taxon>Chryseobacterium group</taxon>
        <taxon>Chryseobacterium</taxon>
    </lineage>
</organism>
<dbReference type="SUPFAM" id="SSF53448">
    <property type="entry name" value="Nucleotide-diphospho-sugar transferases"/>
    <property type="match status" value="1"/>
</dbReference>
<dbReference type="InterPro" id="IPR029044">
    <property type="entry name" value="Nucleotide-diphossugar_trans"/>
</dbReference>
<dbReference type="AlphaFoldDB" id="A0A511YL51"/>
<accession>A0A511YL51</accession>
<dbReference type="PANTHER" id="PTHR22916:SF3">
    <property type="entry name" value="UDP-GLCNAC:BETAGAL BETA-1,3-N-ACETYLGLUCOSAMINYLTRANSFERASE-LIKE PROTEIN 1"/>
    <property type="match status" value="1"/>
</dbReference>
<dbReference type="OrthoDB" id="635429at2"/>
<dbReference type="Gene3D" id="3.90.550.10">
    <property type="entry name" value="Spore Coat Polysaccharide Biosynthesis Protein SpsA, Chain A"/>
    <property type="match status" value="1"/>
</dbReference>
<dbReference type="PANTHER" id="PTHR22916">
    <property type="entry name" value="GLYCOSYLTRANSFERASE"/>
    <property type="match status" value="1"/>
</dbReference>
<feature type="domain" description="Glycosyltransferase 2-like" evidence="1">
    <location>
        <begin position="5"/>
        <end position="163"/>
    </location>
</feature>
<evidence type="ECO:0000259" key="1">
    <source>
        <dbReference type="Pfam" id="PF00535"/>
    </source>
</evidence>
<dbReference type="RefSeq" id="WP_146940861.1">
    <property type="nucleotide sequence ID" value="NZ_BJYJ01000006.1"/>
</dbReference>
<evidence type="ECO:0000313" key="2">
    <source>
        <dbReference type="EMBL" id="GEN75923.1"/>
    </source>
</evidence>
<protein>
    <submittedName>
        <fullName evidence="2">N-acetylgalactosaminyl-diphosphoundecaprenol glucuronosyltransferase</fullName>
    </submittedName>
</protein>
<dbReference type="InterPro" id="IPR001173">
    <property type="entry name" value="Glyco_trans_2-like"/>
</dbReference>
<reference evidence="2 3" key="1">
    <citation type="submission" date="2019-07" db="EMBL/GenBank/DDBJ databases">
        <title>Whole genome shotgun sequence of Chryseobacterium hagamense NBRC 105253.</title>
        <authorList>
            <person name="Hosoyama A."/>
            <person name="Uohara A."/>
            <person name="Ohji S."/>
            <person name="Ichikawa N."/>
        </authorList>
    </citation>
    <scope>NUCLEOTIDE SEQUENCE [LARGE SCALE GENOMIC DNA]</scope>
    <source>
        <strain evidence="2 3">NBRC 105253</strain>
    </source>
</reference>
<sequence length="279" mass="32438">MNKISILIANYNNGRYFRDCYDSVISQSWENWEVIIVDDCSTDGSADLIKILIKEDNRFKFYQNKTNRGCGYSKKKCLDLATGEFCAFLDPDDALFDNAAESILKEFNRNQKIIAAYSKLIFCDKSLNPKAVFSKIKQIHNNRYFFNIPIQIHAFFVFKREAYLKTSGINPDLKNAVDQDLYLKLLETGDAKFVDEVLYKYRIHPDGISQHSSKQSVKESFARVIHETMQRREITSINGTPVPEVYTDAQDIYDMLNYQTKIHYRLMNKIKLHLSTISN</sequence>
<keyword evidence="2" id="KW-0808">Transferase</keyword>
<comment type="caution">
    <text evidence="2">The sequence shown here is derived from an EMBL/GenBank/DDBJ whole genome shotgun (WGS) entry which is preliminary data.</text>
</comment>
<dbReference type="Pfam" id="PF00535">
    <property type="entry name" value="Glycos_transf_2"/>
    <property type="match status" value="1"/>
</dbReference>
<gene>
    <name evidence="2" type="ORF">CHA01nite_16630</name>
</gene>
<dbReference type="EMBL" id="BJYJ01000006">
    <property type="protein sequence ID" value="GEN75923.1"/>
    <property type="molecule type" value="Genomic_DNA"/>
</dbReference>
<proteinExistence type="predicted"/>
<keyword evidence="3" id="KW-1185">Reference proteome</keyword>
<name>A0A511YL51_9FLAO</name>
<evidence type="ECO:0000313" key="3">
    <source>
        <dbReference type="Proteomes" id="UP000321863"/>
    </source>
</evidence>
<dbReference type="GO" id="GO:0016758">
    <property type="term" value="F:hexosyltransferase activity"/>
    <property type="evidence" value="ECO:0007669"/>
    <property type="project" value="UniProtKB-ARBA"/>
</dbReference>
<dbReference type="Proteomes" id="UP000321863">
    <property type="component" value="Unassembled WGS sequence"/>
</dbReference>